<proteinExistence type="predicted"/>
<dbReference type="Proteomes" id="UP000095283">
    <property type="component" value="Unplaced"/>
</dbReference>
<organism evidence="1 2">
    <name type="scientific">Heterorhabditis bacteriophora</name>
    <name type="common">Entomopathogenic nematode worm</name>
    <dbReference type="NCBI Taxonomy" id="37862"/>
    <lineage>
        <taxon>Eukaryota</taxon>
        <taxon>Metazoa</taxon>
        <taxon>Ecdysozoa</taxon>
        <taxon>Nematoda</taxon>
        <taxon>Chromadorea</taxon>
        <taxon>Rhabditida</taxon>
        <taxon>Rhabditina</taxon>
        <taxon>Rhabditomorpha</taxon>
        <taxon>Strongyloidea</taxon>
        <taxon>Heterorhabditidae</taxon>
        <taxon>Heterorhabditis</taxon>
    </lineage>
</organism>
<sequence length="207" mass="24425">MLYRLRRVCRRFNDIIIVNWKIFPKPTIGLRIQKCNGTNPYYDDNVVIYIYGDPGCVFPAKLVRIRDIPAAIFPSRVETHLIISKIILDEALLDMLATLDLSKVEEFYFHDIIAIHLENAHERIMKLMEQLESAMVVEFISVDPDYSPSILFPNPQDNSMNYWDAMGFYREDFSNNFVYSRTVRLRGKIRSQETVEYRRNMHHTTNP</sequence>
<accession>A0A1I7X2I8</accession>
<evidence type="ECO:0000313" key="1">
    <source>
        <dbReference type="Proteomes" id="UP000095283"/>
    </source>
</evidence>
<name>A0A1I7X2I8_HETBA</name>
<dbReference type="AlphaFoldDB" id="A0A1I7X2I8"/>
<protein>
    <submittedName>
        <fullName evidence="2">F-box domain-containing protein</fullName>
    </submittedName>
</protein>
<reference evidence="2" key="1">
    <citation type="submission" date="2016-11" db="UniProtKB">
        <authorList>
            <consortium name="WormBaseParasite"/>
        </authorList>
    </citation>
    <scope>IDENTIFICATION</scope>
</reference>
<evidence type="ECO:0000313" key="2">
    <source>
        <dbReference type="WBParaSite" id="Hba_11695"/>
    </source>
</evidence>
<dbReference type="WBParaSite" id="Hba_11695">
    <property type="protein sequence ID" value="Hba_11695"/>
    <property type="gene ID" value="Hba_11695"/>
</dbReference>
<keyword evidence="1" id="KW-1185">Reference proteome</keyword>